<accession>A0ABW8C5T4</accession>
<feature type="compositionally biased region" description="Polar residues" evidence="1">
    <location>
        <begin position="83"/>
        <end position="96"/>
    </location>
</feature>
<dbReference type="RefSeq" id="WP_399648618.1">
    <property type="nucleotide sequence ID" value="NZ_JBITYG010000004.1"/>
</dbReference>
<reference evidence="3 4" key="1">
    <citation type="submission" date="2024-10" db="EMBL/GenBank/DDBJ databases">
        <title>The Natural Products Discovery Center: Release of the First 8490 Sequenced Strains for Exploring Actinobacteria Biosynthetic Diversity.</title>
        <authorList>
            <person name="Kalkreuter E."/>
            <person name="Kautsar S.A."/>
            <person name="Yang D."/>
            <person name="Bader C.D."/>
            <person name="Teijaro C.N."/>
            <person name="Fluegel L."/>
            <person name="Davis C.M."/>
            <person name="Simpson J.R."/>
            <person name="Lauterbach L."/>
            <person name="Steele A.D."/>
            <person name="Gui C."/>
            <person name="Meng S."/>
            <person name="Li G."/>
            <person name="Viehrig K."/>
            <person name="Ye F."/>
            <person name="Su P."/>
            <person name="Kiefer A.F."/>
            <person name="Nichols A."/>
            <person name="Cepeda A.J."/>
            <person name="Yan W."/>
            <person name="Fan B."/>
            <person name="Jiang Y."/>
            <person name="Adhikari A."/>
            <person name="Zheng C.-J."/>
            <person name="Schuster L."/>
            <person name="Cowan T.M."/>
            <person name="Smanski M.J."/>
            <person name="Chevrette M.G."/>
            <person name="De Carvalho L.P.S."/>
            <person name="Shen B."/>
        </authorList>
    </citation>
    <scope>NUCLEOTIDE SEQUENCE [LARGE SCALE GENOMIC DNA]</scope>
    <source>
        <strain evidence="3 4">NPDC053399</strain>
    </source>
</reference>
<protein>
    <recommendedName>
        <fullName evidence="5">Translation initiation factor IF-2</fullName>
    </recommendedName>
</protein>
<dbReference type="Proteomes" id="UP001614394">
    <property type="component" value="Unassembled WGS sequence"/>
</dbReference>
<feature type="compositionally biased region" description="Low complexity" evidence="1">
    <location>
        <begin position="131"/>
        <end position="142"/>
    </location>
</feature>
<gene>
    <name evidence="3" type="ORF">ACIGXA_14770</name>
</gene>
<name>A0ABW8C5T4_9ACTN</name>
<comment type="caution">
    <text evidence="3">The sequence shown here is derived from an EMBL/GenBank/DDBJ whole genome shotgun (WGS) entry which is preliminary data.</text>
</comment>
<keyword evidence="4" id="KW-1185">Reference proteome</keyword>
<evidence type="ECO:0000256" key="2">
    <source>
        <dbReference type="SAM" id="Phobius"/>
    </source>
</evidence>
<keyword evidence="2" id="KW-0812">Transmembrane</keyword>
<evidence type="ECO:0008006" key="5">
    <source>
        <dbReference type="Google" id="ProtNLM"/>
    </source>
</evidence>
<dbReference type="EMBL" id="JBITYG010000004">
    <property type="protein sequence ID" value="MFI9101779.1"/>
    <property type="molecule type" value="Genomic_DNA"/>
</dbReference>
<feature type="transmembrane region" description="Helical" evidence="2">
    <location>
        <begin position="40"/>
        <end position="62"/>
    </location>
</feature>
<evidence type="ECO:0000313" key="3">
    <source>
        <dbReference type="EMBL" id="MFI9101779.1"/>
    </source>
</evidence>
<proteinExistence type="predicted"/>
<keyword evidence="2" id="KW-0472">Membrane</keyword>
<feature type="region of interest" description="Disordered" evidence="1">
    <location>
        <begin position="64"/>
        <end position="161"/>
    </location>
</feature>
<feature type="compositionally biased region" description="Gly residues" evidence="1">
    <location>
        <begin position="100"/>
        <end position="130"/>
    </location>
</feature>
<evidence type="ECO:0000256" key="1">
    <source>
        <dbReference type="SAM" id="MobiDB-lite"/>
    </source>
</evidence>
<sequence length="343" mass="35002">MAESEQQSEQHEGMDRRGLAAAFVNEVRQPGTRPRMLPRAWAVGIVVAVVGAGAVGIGMMAASGGHSDAKDSVNAAAKRPTTGPGSPSAVQKYPTQPSNGGSGGPGGAGGNGPGGPAIPGTVDGPGGPVPAGGADAVVPGAPSSTTGPVPRTGAGAPPANRNNLMAKKVAYTAVAGYGCAKTETYGFAEHGRNSNGVKGWLAVKSGGWKADGCNGQFDAMPMSGNAGKDDPDNYATWYFRPVAAVTKGTCQVQIYVPNDKDVTHVGGNPAHFEVYNSFSLSDKPIHAFDMSQSGRLGTWVQVGSFPITKGLLMIKLDSRGQDWHGSTVTYAHLAVTQMRATCN</sequence>
<keyword evidence="2" id="KW-1133">Transmembrane helix</keyword>
<evidence type="ECO:0000313" key="4">
    <source>
        <dbReference type="Proteomes" id="UP001614394"/>
    </source>
</evidence>
<organism evidence="3 4">
    <name type="scientific">Streptomyces fildesensis</name>
    <dbReference type="NCBI Taxonomy" id="375757"/>
    <lineage>
        <taxon>Bacteria</taxon>
        <taxon>Bacillati</taxon>
        <taxon>Actinomycetota</taxon>
        <taxon>Actinomycetes</taxon>
        <taxon>Kitasatosporales</taxon>
        <taxon>Streptomycetaceae</taxon>
        <taxon>Streptomyces</taxon>
    </lineage>
</organism>